<reference evidence="5 6" key="1">
    <citation type="journal article" date="2006" name="Proc. Natl. Acad. Sci. U.S.A.">
        <title>Evolution of sensory complexity recorded in a myxobacterial genome.</title>
        <authorList>
            <person name="Goldman B.S."/>
            <person name="Nierman W.C."/>
            <person name="Kaiser D."/>
            <person name="Slater S.C."/>
            <person name="Durkin A.S."/>
            <person name="Eisen J.A."/>
            <person name="Ronning C.M."/>
            <person name="Barbazuk W.B."/>
            <person name="Blanchard M."/>
            <person name="Field C."/>
            <person name="Halling C."/>
            <person name="Hinkle G."/>
            <person name="Iartchuk O."/>
            <person name="Kim H.S."/>
            <person name="Mackenzie C."/>
            <person name="Madupu R."/>
            <person name="Miller N."/>
            <person name="Shvartsbeyn A."/>
            <person name="Sullivan S.A."/>
            <person name="Vaudin M."/>
            <person name="Wiegand R."/>
            <person name="Kaplan H.B."/>
        </authorList>
    </citation>
    <scope>NUCLEOTIDE SEQUENCE [LARGE SCALE GENOMIC DNA]</scope>
    <source>
        <strain evidence="6">DK1622</strain>
    </source>
</reference>
<evidence type="ECO:0000256" key="1">
    <source>
        <dbReference type="ARBA" id="ARBA00005417"/>
    </source>
</evidence>
<name>Q1DEM6_MYXXD</name>
<dbReference type="EnsemblBacteria" id="ABF93075">
    <property type="protein sequence ID" value="ABF93075"/>
    <property type="gene ID" value="MXAN_0629"/>
</dbReference>
<dbReference type="STRING" id="246197.MXAN_0629"/>
<dbReference type="KEGG" id="mxa:MXAN_0629"/>
<proteinExistence type="inferred from homology"/>
<keyword evidence="6" id="KW-1185">Reference proteome</keyword>
<dbReference type="SUPFAM" id="SSF52540">
    <property type="entry name" value="P-loop containing nucleoside triphosphate hydrolases"/>
    <property type="match status" value="1"/>
</dbReference>
<evidence type="ECO:0000313" key="5">
    <source>
        <dbReference type="EMBL" id="ABF93075.1"/>
    </source>
</evidence>
<evidence type="ECO:0000256" key="3">
    <source>
        <dbReference type="ARBA" id="ARBA00022970"/>
    </source>
</evidence>
<dbReference type="GO" id="GO:0016887">
    <property type="term" value="F:ATP hydrolysis activity"/>
    <property type="evidence" value="ECO:0007669"/>
    <property type="project" value="InterPro"/>
</dbReference>
<feature type="domain" description="ABC transporter" evidence="4">
    <location>
        <begin position="16"/>
        <end position="231"/>
    </location>
</feature>
<dbReference type="PANTHER" id="PTHR43820">
    <property type="entry name" value="HIGH-AFFINITY BRANCHED-CHAIN AMINO ACID TRANSPORT ATP-BINDING PROTEIN LIVF"/>
    <property type="match status" value="1"/>
</dbReference>
<dbReference type="eggNOG" id="COG1120">
    <property type="taxonomic scope" value="Bacteria"/>
</dbReference>
<dbReference type="InterPro" id="IPR027417">
    <property type="entry name" value="P-loop_NTPase"/>
</dbReference>
<evidence type="ECO:0000259" key="4">
    <source>
        <dbReference type="PROSITE" id="PS50893"/>
    </source>
</evidence>
<dbReference type="Gene3D" id="3.40.50.300">
    <property type="entry name" value="P-loop containing nucleotide triphosphate hydrolases"/>
    <property type="match status" value="1"/>
</dbReference>
<dbReference type="AlphaFoldDB" id="Q1DEM6"/>
<evidence type="ECO:0000313" key="6">
    <source>
        <dbReference type="Proteomes" id="UP000002402"/>
    </source>
</evidence>
<dbReference type="InterPro" id="IPR052156">
    <property type="entry name" value="BCAA_Transport_ATP-bd_LivF"/>
</dbReference>
<dbReference type="EMBL" id="CP000113">
    <property type="protein sequence ID" value="ABF93075.1"/>
    <property type="molecule type" value="Genomic_DNA"/>
</dbReference>
<keyword evidence="5" id="KW-0067">ATP-binding</keyword>
<keyword evidence="2" id="KW-0813">Transport</keyword>
<keyword evidence="5" id="KW-0547">Nucleotide-binding</keyword>
<sequence length="232" mass="25289">MKAVPPASRKERSAVIQARDLGAGYGPRAVLAKLSFDLPWRRASVVLGPGGSGKSTLLRALVNDRLGDGADFWVRGQLTLPVSAQAVVPQGRPAESRTLGELLGPDARQTLESVWACAPAAAVRLDRLRERPVALLPEGLWRLALLTVAIANKAPLVLLDEPEVGLSGDGVRWLARRLLMLRAERTVVLVTQHLPLARMVADHVLLLDEGMLVDQAPPRHFFDEPELRRHTC</sequence>
<organism evidence="5 6">
    <name type="scientific">Myxococcus xanthus (strain DK1622)</name>
    <dbReference type="NCBI Taxonomy" id="246197"/>
    <lineage>
        <taxon>Bacteria</taxon>
        <taxon>Pseudomonadati</taxon>
        <taxon>Myxococcota</taxon>
        <taxon>Myxococcia</taxon>
        <taxon>Myxococcales</taxon>
        <taxon>Cystobacterineae</taxon>
        <taxon>Myxococcaceae</taxon>
        <taxon>Myxococcus</taxon>
    </lineage>
</organism>
<dbReference type="InterPro" id="IPR003439">
    <property type="entry name" value="ABC_transporter-like_ATP-bd"/>
</dbReference>
<dbReference type="Proteomes" id="UP000002402">
    <property type="component" value="Chromosome"/>
</dbReference>
<gene>
    <name evidence="5" type="ordered locus">MXAN_0629</name>
</gene>
<keyword evidence="3" id="KW-0029">Amino-acid transport</keyword>
<evidence type="ECO:0000256" key="2">
    <source>
        <dbReference type="ARBA" id="ARBA00022448"/>
    </source>
</evidence>
<comment type="similarity">
    <text evidence="1">Belongs to the ABC transporter superfamily.</text>
</comment>
<dbReference type="PANTHER" id="PTHR43820:SF4">
    <property type="entry name" value="HIGH-AFFINITY BRANCHED-CHAIN AMINO ACID TRANSPORT ATP-BINDING PROTEIN LIVF"/>
    <property type="match status" value="1"/>
</dbReference>
<accession>Q1DEM6</accession>
<dbReference type="PROSITE" id="PS50893">
    <property type="entry name" value="ABC_TRANSPORTER_2"/>
    <property type="match status" value="1"/>
</dbReference>
<dbReference type="GO" id="GO:0015658">
    <property type="term" value="F:branched-chain amino acid transmembrane transporter activity"/>
    <property type="evidence" value="ECO:0007669"/>
    <property type="project" value="TreeGrafter"/>
</dbReference>
<dbReference type="HOGENOM" id="CLU_000604_1_22_7"/>
<protein>
    <submittedName>
        <fullName evidence="5">ABC transporter, ATP-binding protein</fullName>
    </submittedName>
</protein>
<dbReference type="Pfam" id="PF00005">
    <property type="entry name" value="ABC_tran"/>
    <property type="match status" value="1"/>
</dbReference>
<dbReference type="GO" id="GO:0015807">
    <property type="term" value="P:L-amino acid transport"/>
    <property type="evidence" value="ECO:0007669"/>
    <property type="project" value="TreeGrafter"/>
</dbReference>
<dbReference type="GO" id="GO:0005524">
    <property type="term" value="F:ATP binding"/>
    <property type="evidence" value="ECO:0007669"/>
    <property type="project" value="UniProtKB-KW"/>
</dbReference>
<dbReference type="OrthoDB" id="5524159at2"/>